<name>A0A2C9U454_MANES</name>
<sequence length="91" mass="10638">MVKPIAIFDKRIIMKEDKEVAQVLIQWDSFLPEEATWEHEDFIDQQFSTLILEDKNTLHLRGNVVTNIEQRGEKKRIINPDSILLAKGVYS</sequence>
<feature type="domain" description="Chromo" evidence="1">
    <location>
        <begin position="10"/>
        <end position="51"/>
    </location>
</feature>
<gene>
    <name evidence="2" type="ORF">MANES_17G028700</name>
</gene>
<organism evidence="2">
    <name type="scientific">Manihot esculenta</name>
    <name type="common">Cassava</name>
    <name type="synonym">Jatropha manihot</name>
    <dbReference type="NCBI Taxonomy" id="3983"/>
    <lineage>
        <taxon>Eukaryota</taxon>
        <taxon>Viridiplantae</taxon>
        <taxon>Streptophyta</taxon>
        <taxon>Embryophyta</taxon>
        <taxon>Tracheophyta</taxon>
        <taxon>Spermatophyta</taxon>
        <taxon>Magnoliopsida</taxon>
        <taxon>eudicotyledons</taxon>
        <taxon>Gunneridae</taxon>
        <taxon>Pentapetalae</taxon>
        <taxon>rosids</taxon>
        <taxon>fabids</taxon>
        <taxon>Malpighiales</taxon>
        <taxon>Euphorbiaceae</taxon>
        <taxon>Crotonoideae</taxon>
        <taxon>Manihoteae</taxon>
        <taxon>Manihot</taxon>
    </lineage>
</organism>
<dbReference type="InterPro" id="IPR023780">
    <property type="entry name" value="Chromo_domain"/>
</dbReference>
<proteinExistence type="predicted"/>
<protein>
    <recommendedName>
        <fullName evidence="1">Chromo domain-containing protein</fullName>
    </recommendedName>
</protein>
<dbReference type="EMBL" id="CM004403">
    <property type="protein sequence ID" value="OAY24606.1"/>
    <property type="molecule type" value="Genomic_DNA"/>
</dbReference>
<dbReference type="InterPro" id="IPR016197">
    <property type="entry name" value="Chromo-like_dom_sf"/>
</dbReference>
<evidence type="ECO:0000313" key="2">
    <source>
        <dbReference type="EMBL" id="OAY24606.1"/>
    </source>
</evidence>
<dbReference type="AlphaFoldDB" id="A0A2C9U454"/>
<reference evidence="2" key="1">
    <citation type="submission" date="2016-02" db="EMBL/GenBank/DDBJ databases">
        <title>WGS assembly of Manihot esculenta.</title>
        <authorList>
            <person name="Bredeson J.V."/>
            <person name="Prochnik S.E."/>
            <person name="Lyons J.B."/>
            <person name="Schmutz J."/>
            <person name="Grimwood J."/>
            <person name="Vrebalov J."/>
            <person name="Bart R.S."/>
            <person name="Amuge T."/>
            <person name="Ferguson M.E."/>
            <person name="Green R."/>
            <person name="Putnam N."/>
            <person name="Stites J."/>
            <person name="Rounsley S."/>
            <person name="Rokhsar D.S."/>
        </authorList>
    </citation>
    <scope>NUCLEOTIDE SEQUENCE [LARGE SCALE GENOMIC DNA]</scope>
    <source>
        <tissue evidence="2">Leaf</tissue>
    </source>
</reference>
<accession>A0A2C9U454</accession>
<dbReference type="SUPFAM" id="SSF54160">
    <property type="entry name" value="Chromo domain-like"/>
    <property type="match status" value="1"/>
</dbReference>
<dbReference type="Gene3D" id="2.40.50.40">
    <property type="match status" value="1"/>
</dbReference>
<evidence type="ECO:0000259" key="1">
    <source>
        <dbReference type="Pfam" id="PF00385"/>
    </source>
</evidence>
<dbReference type="Pfam" id="PF00385">
    <property type="entry name" value="Chromo"/>
    <property type="match status" value="1"/>
</dbReference>